<dbReference type="PANTHER" id="PTHR11748">
    <property type="entry name" value="D-LACTATE DEHYDROGENASE"/>
    <property type="match status" value="1"/>
</dbReference>
<feature type="non-terminal residue" evidence="3">
    <location>
        <position position="172"/>
    </location>
</feature>
<protein>
    <submittedName>
        <fullName evidence="3">FAD linked oxidase protein</fullName>
    </submittedName>
</protein>
<proteinExistence type="inferred from homology"/>
<feature type="non-terminal residue" evidence="3">
    <location>
        <position position="1"/>
    </location>
</feature>
<dbReference type="PANTHER" id="PTHR11748:SF111">
    <property type="entry name" value="D-LACTATE DEHYDROGENASE, MITOCHONDRIAL-RELATED"/>
    <property type="match status" value="1"/>
</dbReference>
<dbReference type="EMBL" id="AZMJ01000226">
    <property type="protein sequence ID" value="ETJ00650.1"/>
    <property type="molecule type" value="Genomic_DNA"/>
</dbReference>
<dbReference type="Pfam" id="PF01565">
    <property type="entry name" value="FAD_binding_4"/>
    <property type="match status" value="1"/>
</dbReference>
<evidence type="ECO:0000313" key="3">
    <source>
        <dbReference type="EMBL" id="ETJ00650.1"/>
    </source>
</evidence>
<accession>W1V6W0</accession>
<dbReference type="Proteomes" id="UP000018855">
    <property type="component" value="Unassembled WGS sequence"/>
</dbReference>
<reference evidence="3 4" key="1">
    <citation type="submission" date="2013-12" db="EMBL/GenBank/DDBJ databases">
        <title>A Varibaculum cambriense genome reconstructed from a premature infant gut community with otherwise low bacterial novelty that shifts toward anaerobic metabolism during the third week of life.</title>
        <authorList>
            <person name="Brown C.T."/>
            <person name="Sharon I."/>
            <person name="Thomas B.C."/>
            <person name="Castelle C.J."/>
            <person name="Morowitz M.J."/>
            <person name="Banfield J.F."/>
        </authorList>
    </citation>
    <scope>NUCLEOTIDE SEQUENCE [LARGE SCALE GENOMIC DNA]</scope>
    <source>
        <strain evidence="4">DORA_11</strain>
    </source>
</reference>
<dbReference type="GO" id="GO:0004458">
    <property type="term" value="F:D-lactate dehydrogenase (cytochrome) activity"/>
    <property type="evidence" value="ECO:0007669"/>
    <property type="project" value="TreeGrafter"/>
</dbReference>
<organism evidence="3 4">
    <name type="scientific">Veillonella dispar DORA_11</name>
    <dbReference type="NCBI Taxonomy" id="1403949"/>
    <lineage>
        <taxon>Bacteria</taxon>
        <taxon>Bacillati</taxon>
        <taxon>Bacillota</taxon>
        <taxon>Negativicutes</taxon>
        <taxon>Veillonellales</taxon>
        <taxon>Veillonellaceae</taxon>
        <taxon>Veillonella</taxon>
    </lineage>
</organism>
<feature type="domain" description="FAD linked oxidase N-terminal" evidence="2">
    <location>
        <begin position="2"/>
        <end position="63"/>
    </location>
</feature>
<dbReference type="GO" id="GO:0008720">
    <property type="term" value="F:D-lactate dehydrogenase (NAD+) activity"/>
    <property type="evidence" value="ECO:0007669"/>
    <property type="project" value="TreeGrafter"/>
</dbReference>
<dbReference type="GO" id="GO:0050660">
    <property type="term" value="F:flavin adenine dinucleotide binding"/>
    <property type="evidence" value="ECO:0007669"/>
    <property type="project" value="InterPro"/>
</dbReference>
<dbReference type="GO" id="GO:1903457">
    <property type="term" value="P:lactate catabolic process"/>
    <property type="evidence" value="ECO:0007669"/>
    <property type="project" value="TreeGrafter"/>
</dbReference>
<sequence>ANDLLKPYNRKIGPDPATLATALVGGILNNNSSGMCCGTAQNSYKTIRSIRVVLLDGSILDTSDQKSINQFLKEKPQMVEDILQLRKDILADEELTHLIHHKYKIKNTTGYGLNSLVDFEDIIDIINHLFIGSEGTLGFVSEIVYNTVEDVPYKGCGLMFFKTLNDASLAVV</sequence>
<evidence type="ECO:0000259" key="2">
    <source>
        <dbReference type="Pfam" id="PF01565"/>
    </source>
</evidence>
<dbReference type="Gene3D" id="3.30.465.10">
    <property type="match status" value="1"/>
</dbReference>
<dbReference type="AlphaFoldDB" id="W1V6W0"/>
<dbReference type="InterPro" id="IPR006094">
    <property type="entry name" value="Oxid_FAD_bind_N"/>
</dbReference>
<comment type="similarity">
    <text evidence="1">Belongs to the FAD-binding oxidoreductase/transferase type 4 family.</text>
</comment>
<evidence type="ECO:0000313" key="4">
    <source>
        <dbReference type="Proteomes" id="UP000018855"/>
    </source>
</evidence>
<dbReference type="SUPFAM" id="SSF56176">
    <property type="entry name" value="FAD-binding/transporter-associated domain-like"/>
    <property type="match status" value="1"/>
</dbReference>
<dbReference type="InterPro" id="IPR036318">
    <property type="entry name" value="FAD-bd_PCMH-like_sf"/>
</dbReference>
<dbReference type="InterPro" id="IPR016169">
    <property type="entry name" value="FAD-bd_PCMH_sub2"/>
</dbReference>
<evidence type="ECO:0000256" key="1">
    <source>
        <dbReference type="ARBA" id="ARBA00008000"/>
    </source>
</evidence>
<comment type="caution">
    <text evidence="3">The sequence shown here is derived from an EMBL/GenBank/DDBJ whole genome shotgun (WGS) entry which is preliminary data.</text>
</comment>
<name>W1V6W0_9FIRM</name>
<gene>
    <name evidence="3" type="ORF">Q619_VDC00226G0001</name>
</gene>